<evidence type="ECO:0000313" key="4">
    <source>
        <dbReference type="Proteomes" id="UP000053144"/>
    </source>
</evidence>
<dbReference type="InterPro" id="IPR032867">
    <property type="entry name" value="DYW_dom"/>
</dbReference>
<organism evidence="3 4">
    <name type="scientific">Phaseolus angularis</name>
    <name type="common">Azuki bean</name>
    <name type="synonym">Vigna angularis</name>
    <dbReference type="NCBI Taxonomy" id="3914"/>
    <lineage>
        <taxon>Eukaryota</taxon>
        <taxon>Viridiplantae</taxon>
        <taxon>Streptophyta</taxon>
        <taxon>Embryophyta</taxon>
        <taxon>Tracheophyta</taxon>
        <taxon>Spermatophyta</taxon>
        <taxon>Magnoliopsida</taxon>
        <taxon>eudicotyledons</taxon>
        <taxon>Gunneridae</taxon>
        <taxon>Pentapetalae</taxon>
        <taxon>rosids</taxon>
        <taxon>fabids</taxon>
        <taxon>Fabales</taxon>
        <taxon>Fabaceae</taxon>
        <taxon>Papilionoideae</taxon>
        <taxon>50 kb inversion clade</taxon>
        <taxon>NPAAA clade</taxon>
        <taxon>indigoferoid/millettioid clade</taxon>
        <taxon>Phaseoleae</taxon>
        <taxon>Vigna</taxon>
    </lineage>
</organism>
<comment type="similarity">
    <text evidence="1">Belongs to the PPR family. PCMP-H subfamily.</text>
</comment>
<evidence type="ECO:0000256" key="1">
    <source>
        <dbReference type="ARBA" id="ARBA00006643"/>
    </source>
</evidence>
<dbReference type="Pfam" id="PF14432">
    <property type="entry name" value="DYW_deaminase"/>
    <property type="match status" value="1"/>
</dbReference>
<reference evidence="4" key="1">
    <citation type="journal article" date="2015" name="Proc. Natl. Acad. Sci. U.S.A.">
        <title>Genome sequencing of adzuki bean (Vigna angularis) provides insight into high starch and low fat accumulation and domestication.</title>
        <authorList>
            <person name="Yang K."/>
            <person name="Tian Z."/>
            <person name="Chen C."/>
            <person name="Luo L."/>
            <person name="Zhao B."/>
            <person name="Wang Z."/>
            <person name="Yu L."/>
            <person name="Li Y."/>
            <person name="Sun Y."/>
            <person name="Li W."/>
            <person name="Chen Y."/>
            <person name="Li Y."/>
            <person name="Zhang Y."/>
            <person name="Ai D."/>
            <person name="Zhao J."/>
            <person name="Shang C."/>
            <person name="Ma Y."/>
            <person name="Wu B."/>
            <person name="Wang M."/>
            <person name="Gao L."/>
            <person name="Sun D."/>
            <person name="Zhang P."/>
            <person name="Guo F."/>
            <person name="Wang W."/>
            <person name="Li Y."/>
            <person name="Wang J."/>
            <person name="Varshney R.K."/>
            <person name="Wang J."/>
            <person name="Ling H.Q."/>
            <person name="Wan P."/>
        </authorList>
    </citation>
    <scope>NUCLEOTIDE SEQUENCE</scope>
    <source>
        <strain evidence="4">cv. Jingnong 6</strain>
    </source>
</reference>
<dbReference type="GO" id="GO:0008270">
    <property type="term" value="F:zinc ion binding"/>
    <property type="evidence" value="ECO:0007669"/>
    <property type="project" value="InterPro"/>
</dbReference>
<dbReference type="EMBL" id="CM003374">
    <property type="protein sequence ID" value="KOM42319.1"/>
    <property type="molecule type" value="Genomic_DNA"/>
</dbReference>
<name>A0A0L9UID2_PHAAN</name>
<evidence type="ECO:0000313" key="3">
    <source>
        <dbReference type="EMBL" id="KOM42319.1"/>
    </source>
</evidence>
<protein>
    <recommendedName>
        <fullName evidence="2">DYW domain-containing protein</fullName>
    </recommendedName>
</protein>
<proteinExistence type="inferred from homology"/>
<dbReference type="Proteomes" id="UP000053144">
    <property type="component" value="Chromosome 4"/>
</dbReference>
<dbReference type="Gramene" id="KOM42319">
    <property type="protein sequence ID" value="KOM42319"/>
    <property type="gene ID" value="LR48_Vigan04g251700"/>
</dbReference>
<feature type="domain" description="DYW" evidence="2">
    <location>
        <begin position="9"/>
        <end position="60"/>
    </location>
</feature>
<evidence type="ECO:0000259" key="2">
    <source>
        <dbReference type="Pfam" id="PF14432"/>
    </source>
</evidence>
<gene>
    <name evidence="3" type="ORF">LR48_Vigan04g251700</name>
</gene>
<dbReference type="AlphaFoldDB" id="A0A0L9UID2"/>
<accession>A0A0L9UID2</accession>
<sequence length="61" mass="7260">MLMSKKGLVKSTRSSIRIVMNLSSYEEFIKLISYLYQADIIGRDTIRIRHFKNGEYSCKYY</sequence>